<proteinExistence type="predicted"/>
<protein>
    <submittedName>
        <fullName evidence="1">Uncharacterized protein</fullName>
    </submittedName>
</protein>
<organism evidence="1 2">
    <name type="scientific">Desulfomonile tiedjei (strain ATCC 49306 / DSM 6799 / DCB-1)</name>
    <dbReference type="NCBI Taxonomy" id="706587"/>
    <lineage>
        <taxon>Bacteria</taxon>
        <taxon>Pseudomonadati</taxon>
        <taxon>Thermodesulfobacteriota</taxon>
        <taxon>Desulfomonilia</taxon>
        <taxon>Desulfomonilales</taxon>
        <taxon>Desulfomonilaceae</taxon>
        <taxon>Desulfomonile</taxon>
    </lineage>
</organism>
<dbReference type="NCBIfam" id="NF038144">
    <property type="entry name" value="PxxKW"/>
    <property type="match status" value="1"/>
</dbReference>
<dbReference type="HOGENOM" id="CLU_185100_0_0_7"/>
<dbReference type="Pfam" id="PF20657">
    <property type="entry name" value="DUF6811"/>
    <property type="match status" value="1"/>
</dbReference>
<reference evidence="2" key="1">
    <citation type="submission" date="2012-06" db="EMBL/GenBank/DDBJ databases">
        <title>Complete sequence of chromosome of Desulfomonile tiedjei DSM 6799.</title>
        <authorList>
            <person name="Lucas S."/>
            <person name="Copeland A."/>
            <person name="Lapidus A."/>
            <person name="Glavina del Rio T."/>
            <person name="Dalin E."/>
            <person name="Tice H."/>
            <person name="Bruce D."/>
            <person name="Goodwin L."/>
            <person name="Pitluck S."/>
            <person name="Peters L."/>
            <person name="Ovchinnikova G."/>
            <person name="Zeytun A."/>
            <person name="Lu M."/>
            <person name="Kyrpides N."/>
            <person name="Mavromatis K."/>
            <person name="Ivanova N."/>
            <person name="Brettin T."/>
            <person name="Detter J.C."/>
            <person name="Han C."/>
            <person name="Larimer F."/>
            <person name="Land M."/>
            <person name="Hauser L."/>
            <person name="Markowitz V."/>
            <person name="Cheng J.-F."/>
            <person name="Hugenholtz P."/>
            <person name="Woyke T."/>
            <person name="Wu D."/>
            <person name="Spring S."/>
            <person name="Schroeder M."/>
            <person name="Brambilla E."/>
            <person name="Klenk H.-P."/>
            <person name="Eisen J.A."/>
        </authorList>
    </citation>
    <scope>NUCLEOTIDE SEQUENCE [LARGE SCALE GENOMIC DNA]</scope>
    <source>
        <strain evidence="2">ATCC 49306 / DSM 6799 / DCB-1</strain>
    </source>
</reference>
<name>I4C6M3_DESTA</name>
<dbReference type="InterPro" id="IPR047766">
    <property type="entry name" value="PxxKW_fam"/>
</dbReference>
<keyword evidence="2" id="KW-1185">Reference proteome</keyword>
<dbReference type="KEGG" id="dti:Desti_2534"/>
<dbReference type="AlphaFoldDB" id="I4C6M3"/>
<evidence type="ECO:0000313" key="1">
    <source>
        <dbReference type="EMBL" id="AFM25214.1"/>
    </source>
</evidence>
<sequence length="96" mass="10399">MQCVTLKKGVECAFMTRKGCNFNGGRCHSVVDSCQGCSRAASFEEGTFCTVAPNPAVKWARGSCNFATHLERKAVEQTQKINPLKASKRAAASKKK</sequence>
<dbReference type="OrthoDB" id="5387471at2"/>
<dbReference type="EMBL" id="CP003360">
    <property type="protein sequence ID" value="AFM25214.1"/>
    <property type="molecule type" value="Genomic_DNA"/>
</dbReference>
<evidence type="ECO:0000313" key="2">
    <source>
        <dbReference type="Proteomes" id="UP000006055"/>
    </source>
</evidence>
<dbReference type="Proteomes" id="UP000006055">
    <property type="component" value="Chromosome"/>
</dbReference>
<gene>
    <name evidence="1" type="ordered locus">Desti_2534</name>
</gene>
<dbReference type="STRING" id="706587.Desti_2534"/>
<dbReference type="RefSeq" id="WP_014810356.1">
    <property type="nucleotide sequence ID" value="NC_018025.1"/>
</dbReference>
<accession>I4C6M3</accession>
<dbReference type="eggNOG" id="ENOG50331TB">
    <property type="taxonomic scope" value="Bacteria"/>
</dbReference>